<organism evidence="1 2">
    <name type="scientific">Salix dunnii</name>
    <dbReference type="NCBI Taxonomy" id="1413687"/>
    <lineage>
        <taxon>Eukaryota</taxon>
        <taxon>Viridiplantae</taxon>
        <taxon>Streptophyta</taxon>
        <taxon>Embryophyta</taxon>
        <taxon>Tracheophyta</taxon>
        <taxon>Spermatophyta</taxon>
        <taxon>Magnoliopsida</taxon>
        <taxon>eudicotyledons</taxon>
        <taxon>Gunneridae</taxon>
        <taxon>Pentapetalae</taxon>
        <taxon>rosids</taxon>
        <taxon>fabids</taxon>
        <taxon>Malpighiales</taxon>
        <taxon>Salicaceae</taxon>
        <taxon>Saliceae</taxon>
        <taxon>Salix</taxon>
    </lineage>
</organism>
<reference evidence="1 2" key="1">
    <citation type="submission" date="2020-10" db="EMBL/GenBank/DDBJ databases">
        <title>Plant Genome Project.</title>
        <authorList>
            <person name="Zhang R.-G."/>
        </authorList>
    </citation>
    <scope>NUCLEOTIDE SEQUENCE [LARGE SCALE GENOMIC DNA]</scope>
    <source>
        <strain evidence="1">FAFU-HL-1</strain>
        <tissue evidence="1">Leaf</tissue>
    </source>
</reference>
<dbReference type="OrthoDB" id="364779at2759"/>
<accession>A0A835MYS1</accession>
<evidence type="ECO:0000313" key="1">
    <source>
        <dbReference type="EMBL" id="KAF9678411.1"/>
    </source>
</evidence>
<proteinExistence type="predicted"/>
<comment type="caution">
    <text evidence="1">The sequence shown here is derived from an EMBL/GenBank/DDBJ whole genome shotgun (WGS) entry which is preliminary data.</text>
</comment>
<dbReference type="InterPro" id="IPR006968">
    <property type="entry name" value="RUS_fam"/>
</dbReference>
<keyword evidence="2" id="KW-1185">Reference proteome</keyword>
<dbReference type="Proteomes" id="UP000657918">
    <property type="component" value="Unassembled WGS sequence"/>
</dbReference>
<evidence type="ECO:0000313" key="2">
    <source>
        <dbReference type="Proteomes" id="UP000657918"/>
    </source>
</evidence>
<dbReference type="PANTHER" id="PTHR12770">
    <property type="entry name" value="RUS1 FAMILY PROTEIN C16ORF58"/>
    <property type="match status" value="1"/>
</dbReference>
<dbReference type="PANTHER" id="PTHR12770:SF29">
    <property type="entry name" value="PROTEIN ROOT UVB SENSITIVE 4"/>
    <property type="match status" value="1"/>
</dbReference>
<dbReference type="EMBL" id="JADGMS010000007">
    <property type="protein sequence ID" value="KAF9678411.1"/>
    <property type="molecule type" value="Genomic_DNA"/>
</dbReference>
<dbReference type="AlphaFoldDB" id="A0A835MYS1"/>
<name>A0A835MYS1_9ROSI</name>
<gene>
    <name evidence="1" type="ORF">SADUNF_Sadunf07G0032200</name>
</gene>
<protein>
    <submittedName>
        <fullName evidence="1">Uncharacterized protein</fullName>
    </submittedName>
</protein>
<sequence>MNFICSCTAYVLQHCLSFIDTRVFPQSMKFIVQPLNFSYYFQDRLEIILNSWIDFGHVPSPAEVSKEEGIDFLWTKSKESWPIRIGCLNTNSEIPKSAMKAMQSLTSEDYYFVCMENSYREWIRIKPVYPSKSFSLHFHTIIQSLLKFFTLFLFSDEFLARYPTLSTGGFWYCRCYDGFVAGKSGSACYIRKALIFSSMWETAVEDNDATDLVSKEWFKLIDDSKQSAKGDLSTLNDQMGSVGWALKHILLSTEEQARYSYVDD</sequence>